<evidence type="ECO:0000256" key="4">
    <source>
        <dbReference type="ARBA" id="ARBA00022833"/>
    </source>
</evidence>
<evidence type="ECO:0000256" key="9">
    <source>
        <dbReference type="PROSITE-ProRule" id="PRU00027"/>
    </source>
</evidence>
<evidence type="ECO:0000256" key="5">
    <source>
        <dbReference type="ARBA" id="ARBA00023015"/>
    </source>
</evidence>
<evidence type="ECO:0000259" key="11">
    <source>
        <dbReference type="PROSITE" id="PS50808"/>
    </source>
</evidence>
<dbReference type="GeneID" id="115007908"/>
<dbReference type="SUPFAM" id="SSF53098">
    <property type="entry name" value="Ribonuclease H-like"/>
    <property type="match status" value="1"/>
</dbReference>
<comment type="subcellular location">
    <subcellularLocation>
        <location evidence="1">Nucleus</location>
    </subcellularLocation>
</comment>
<dbReference type="GO" id="GO:0005634">
    <property type="term" value="C:nucleus"/>
    <property type="evidence" value="ECO:0007669"/>
    <property type="project" value="UniProtKB-SubCell"/>
</dbReference>
<evidence type="ECO:0000313" key="13">
    <source>
        <dbReference type="RefSeq" id="XP_029286901.1"/>
    </source>
</evidence>
<evidence type="ECO:0000256" key="3">
    <source>
        <dbReference type="ARBA" id="ARBA00022771"/>
    </source>
</evidence>
<dbReference type="Pfam" id="PF02892">
    <property type="entry name" value="zf-BED"/>
    <property type="match status" value="1"/>
</dbReference>
<evidence type="ECO:0000313" key="12">
    <source>
        <dbReference type="Proteomes" id="UP000504630"/>
    </source>
</evidence>
<evidence type="ECO:0000256" key="7">
    <source>
        <dbReference type="ARBA" id="ARBA00023163"/>
    </source>
</evidence>
<dbReference type="Pfam" id="PF05699">
    <property type="entry name" value="Dimer_Tnp_hAT"/>
    <property type="match status" value="1"/>
</dbReference>
<feature type="compositionally biased region" description="Low complexity" evidence="10">
    <location>
        <begin position="467"/>
        <end position="480"/>
    </location>
</feature>
<gene>
    <name evidence="13" type="primary">LOC115007908</name>
</gene>
<dbReference type="GO" id="GO:0003677">
    <property type="term" value="F:DNA binding"/>
    <property type="evidence" value="ECO:0007669"/>
    <property type="project" value="UniProtKB-KW"/>
</dbReference>
<keyword evidence="2" id="KW-0479">Metal-binding</keyword>
<evidence type="ECO:0000256" key="6">
    <source>
        <dbReference type="ARBA" id="ARBA00023125"/>
    </source>
</evidence>
<organism evidence="12 13">
    <name type="scientific">Cottoperca gobio</name>
    <name type="common">Frogmouth</name>
    <name type="synonym">Aphritis gobio</name>
    <dbReference type="NCBI Taxonomy" id="56716"/>
    <lineage>
        <taxon>Eukaryota</taxon>
        <taxon>Metazoa</taxon>
        <taxon>Chordata</taxon>
        <taxon>Craniata</taxon>
        <taxon>Vertebrata</taxon>
        <taxon>Euteleostomi</taxon>
        <taxon>Actinopterygii</taxon>
        <taxon>Neopterygii</taxon>
        <taxon>Teleostei</taxon>
        <taxon>Neoteleostei</taxon>
        <taxon>Acanthomorphata</taxon>
        <taxon>Eupercaria</taxon>
        <taxon>Perciformes</taxon>
        <taxon>Notothenioidei</taxon>
        <taxon>Bovichtidae</taxon>
        <taxon>Cottoperca</taxon>
    </lineage>
</organism>
<dbReference type="RefSeq" id="XP_029286901.1">
    <property type="nucleotide sequence ID" value="XM_029431041.1"/>
</dbReference>
<dbReference type="GO" id="GO:0008270">
    <property type="term" value="F:zinc ion binding"/>
    <property type="evidence" value="ECO:0007669"/>
    <property type="project" value="UniProtKB-KW"/>
</dbReference>
<dbReference type="InterPro" id="IPR003656">
    <property type="entry name" value="Znf_BED"/>
</dbReference>
<dbReference type="PANTHER" id="PTHR46481">
    <property type="entry name" value="ZINC FINGER BED DOMAIN-CONTAINING PROTEIN 4"/>
    <property type="match status" value="1"/>
</dbReference>
<dbReference type="SMART" id="SM00614">
    <property type="entry name" value="ZnF_BED"/>
    <property type="match status" value="1"/>
</dbReference>
<keyword evidence="8" id="KW-0539">Nucleus</keyword>
<accession>A0A6J2PNJ4</accession>
<keyword evidence="4" id="KW-0862">Zinc</keyword>
<evidence type="ECO:0000256" key="8">
    <source>
        <dbReference type="ARBA" id="ARBA00023242"/>
    </source>
</evidence>
<dbReference type="Gene3D" id="1.10.10.1070">
    <property type="entry name" value="Zinc finger, BED domain-containing"/>
    <property type="match status" value="1"/>
</dbReference>
<protein>
    <submittedName>
        <fullName evidence="13">Zinc finger BED domain-containing protein 4-like</fullName>
    </submittedName>
</protein>
<dbReference type="Proteomes" id="UP000504630">
    <property type="component" value="Chromosome 1"/>
</dbReference>
<dbReference type="OrthoDB" id="1869581at2759"/>
<evidence type="ECO:0000256" key="1">
    <source>
        <dbReference type="ARBA" id="ARBA00004123"/>
    </source>
</evidence>
<evidence type="ECO:0000256" key="2">
    <source>
        <dbReference type="ARBA" id="ARBA00022723"/>
    </source>
</evidence>
<proteinExistence type="predicted"/>
<sequence>MSWVCWMEFCCCVIMDRSRKFSPVWNHFDLLTPNKVKCRLCSTELSYINKSTSSMLRHYRARHGGDEESADTRENTPVPKQAVDEAVVNMIIKDCQPLSLVENEGFRELLKLIIPSYVLPSRKTIKALVSQRYEEEKEKTKKDLQSAVAVSLTADMWTSMNMEAYLAVTCHYVDKESHELHTSVLGVQHFPQKHTAENMATVKKSLMEEWGIAAKVRCLVTDAAANMISCARMLQIRHTICIAHTMNLIVRKSCDQVETLTEIRNKTRQIVTYFRSSTTAKEKLTQIQQQLGTPVHKLINEVPTRWNSTYHMFERMAEQKEAVWVSLATLKRDITPLTTEDCDTIEEMLRVLAPFDQATTELSEEKRVSGSKVIPMLKMVHVELHRQASTVTKTAAKQLAENLRKRQTECISSMESLSVMTLATLLDPRFKTIGFVSSLKATEAVKRLKLECADQMRSQEPDPAEEGPSSSHGSQPSSGHNLWETFDMEVEENKRTSNATADSILEVQRYLAESNLPRKQDPLQYWKSNERAYPHLHELALKCLCLPCSSVPCERVFSKAGELVSKRRNRLGAKTLQKLLLLNKNA</sequence>
<dbReference type="KEGG" id="cgob:115007908"/>
<reference evidence="13" key="1">
    <citation type="submission" date="2025-08" db="UniProtKB">
        <authorList>
            <consortium name="RefSeq"/>
        </authorList>
    </citation>
    <scope>IDENTIFICATION</scope>
</reference>
<keyword evidence="12" id="KW-1185">Reference proteome</keyword>
<keyword evidence="6" id="KW-0238">DNA-binding</keyword>
<name>A0A6J2PNJ4_COTGO</name>
<dbReference type="InParanoid" id="A0A6J2PNJ4"/>
<evidence type="ECO:0000256" key="10">
    <source>
        <dbReference type="SAM" id="MobiDB-lite"/>
    </source>
</evidence>
<feature type="region of interest" description="Disordered" evidence="10">
    <location>
        <begin position="455"/>
        <end position="481"/>
    </location>
</feature>
<dbReference type="SUPFAM" id="SSF140996">
    <property type="entry name" value="Hermes dimerisation domain"/>
    <property type="match status" value="1"/>
</dbReference>
<dbReference type="PANTHER" id="PTHR46481:SF10">
    <property type="entry name" value="ZINC FINGER BED DOMAIN-CONTAINING PROTEIN 39"/>
    <property type="match status" value="1"/>
</dbReference>
<dbReference type="AlphaFoldDB" id="A0A6J2PNJ4"/>
<dbReference type="InterPro" id="IPR008906">
    <property type="entry name" value="HATC_C_dom"/>
</dbReference>
<dbReference type="PROSITE" id="PS50808">
    <property type="entry name" value="ZF_BED"/>
    <property type="match status" value="1"/>
</dbReference>
<keyword evidence="5" id="KW-0805">Transcription regulation</keyword>
<keyword evidence="3 9" id="KW-0863">Zinc-finger</keyword>
<feature type="domain" description="BED-type" evidence="11">
    <location>
        <begin position="19"/>
        <end position="70"/>
    </location>
</feature>
<dbReference type="InterPro" id="IPR012337">
    <property type="entry name" value="RNaseH-like_sf"/>
</dbReference>
<dbReference type="InterPro" id="IPR036236">
    <property type="entry name" value="Znf_C2H2_sf"/>
</dbReference>
<keyword evidence="7" id="KW-0804">Transcription</keyword>
<dbReference type="InterPro" id="IPR052035">
    <property type="entry name" value="ZnF_BED_domain_contain"/>
</dbReference>
<dbReference type="SUPFAM" id="SSF57667">
    <property type="entry name" value="beta-beta-alpha zinc fingers"/>
    <property type="match status" value="1"/>
</dbReference>
<dbReference type="GO" id="GO:0046983">
    <property type="term" value="F:protein dimerization activity"/>
    <property type="evidence" value="ECO:0007669"/>
    <property type="project" value="InterPro"/>
</dbReference>
<dbReference type="GO" id="GO:0009791">
    <property type="term" value="P:post-embryonic development"/>
    <property type="evidence" value="ECO:0007669"/>
    <property type="project" value="UniProtKB-ARBA"/>
</dbReference>